<feature type="transmembrane region" description="Helical" evidence="6">
    <location>
        <begin position="214"/>
        <end position="232"/>
    </location>
</feature>
<dbReference type="PANTHER" id="PTHR42920:SF5">
    <property type="entry name" value="EAMA DOMAIN-CONTAINING PROTEIN"/>
    <property type="match status" value="1"/>
</dbReference>
<reference evidence="8" key="1">
    <citation type="submission" date="2019-03" db="EMBL/GenBank/DDBJ databases">
        <authorList>
            <person name="Hao L."/>
        </authorList>
    </citation>
    <scope>NUCLEOTIDE SEQUENCE</scope>
</reference>
<evidence type="ECO:0000259" key="7">
    <source>
        <dbReference type="Pfam" id="PF00892"/>
    </source>
</evidence>
<feature type="transmembrane region" description="Helical" evidence="6">
    <location>
        <begin position="35"/>
        <end position="56"/>
    </location>
</feature>
<name>A0A485M2J9_9ZZZZ</name>
<evidence type="ECO:0000256" key="4">
    <source>
        <dbReference type="ARBA" id="ARBA00022989"/>
    </source>
</evidence>
<gene>
    <name evidence="8" type="primary">yijE</name>
    <name evidence="8" type="ORF">SCFA_420023</name>
</gene>
<dbReference type="AlphaFoldDB" id="A0A485M2J9"/>
<organism evidence="8">
    <name type="scientific">anaerobic digester metagenome</name>
    <dbReference type="NCBI Taxonomy" id="1263854"/>
    <lineage>
        <taxon>unclassified sequences</taxon>
        <taxon>metagenomes</taxon>
        <taxon>ecological metagenomes</taxon>
    </lineage>
</organism>
<feature type="transmembrane region" description="Helical" evidence="6">
    <location>
        <begin position="103"/>
        <end position="122"/>
    </location>
</feature>
<feature type="transmembrane region" description="Helical" evidence="6">
    <location>
        <begin position="182"/>
        <end position="202"/>
    </location>
</feature>
<dbReference type="InterPro" id="IPR051258">
    <property type="entry name" value="Diverse_Substrate_Transporter"/>
</dbReference>
<dbReference type="InterPro" id="IPR037185">
    <property type="entry name" value="EmrE-like"/>
</dbReference>
<feature type="domain" description="EamA" evidence="7">
    <location>
        <begin position="153"/>
        <end position="285"/>
    </location>
</feature>
<evidence type="ECO:0000256" key="1">
    <source>
        <dbReference type="ARBA" id="ARBA00004651"/>
    </source>
</evidence>
<feature type="transmembrane region" description="Helical" evidence="6">
    <location>
        <begin position="129"/>
        <end position="150"/>
    </location>
</feature>
<evidence type="ECO:0000313" key="8">
    <source>
        <dbReference type="EMBL" id="VFU15549.1"/>
    </source>
</evidence>
<dbReference type="EMBL" id="CAADRM010000106">
    <property type="protein sequence ID" value="VFU15549.1"/>
    <property type="molecule type" value="Genomic_DNA"/>
</dbReference>
<accession>A0A485M2J9</accession>
<dbReference type="Gene3D" id="1.10.3730.20">
    <property type="match status" value="1"/>
</dbReference>
<evidence type="ECO:0000256" key="2">
    <source>
        <dbReference type="ARBA" id="ARBA00022475"/>
    </source>
</evidence>
<dbReference type="InterPro" id="IPR000620">
    <property type="entry name" value="EamA_dom"/>
</dbReference>
<keyword evidence="3 6" id="KW-0812">Transmembrane</keyword>
<feature type="transmembrane region" description="Helical" evidence="6">
    <location>
        <begin position="77"/>
        <end position="97"/>
    </location>
</feature>
<dbReference type="PANTHER" id="PTHR42920">
    <property type="entry name" value="OS03G0707200 PROTEIN-RELATED"/>
    <property type="match status" value="1"/>
</dbReference>
<sequence>MNMQIVKSDVLLFITALIWGFAFVAQRVGMDYVGPFTFNGVRFALGALFLLPLIAFRSRPAAGRAPRANRRETILGGLLAGFVLFTGASLQQVGLVYTTAGNAGFITGLYVVIVPILGIFLGQRTDTGTWAGAVLAVAGLYLLCTTGGMTVSAGDLLVLAGAFFWAGHVLVIGWLSPKMDSFRLAFCQYAACAALSLVVGGIREIITLDALIQGAAPILYGGIMSVGIAYTLQVVGQKHAPSSHAAILMSLEAVFAAVGGWLLLGERLTSRQYLGCTLMLTGMLVSQLWRVCFTGRATDECNDSGDTGFTASNRG</sequence>
<protein>
    <submittedName>
        <fullName evidence="8">Putative inner membrane transporter yiJE</fullName>
    </submittedName>
</protein>
<evidence type="ECO:0000256" key="5">
    <source>
        <dbReference type="ARBA" id="ARBA00023136"/>
    </source>
</evidence>
<comment type="subcellular location">
    <subcellularLocation>
        <location evidence="1">Cell membrane</location>
        <topology evidence="1">Multi-pass membrane protein</topology>
    </subcellularLocation>
</comment>
<keyword evidence="5 6" id="KW-0472">Membrane</keyword>
<feature type="transmembrane region" description="Helical" evidence="6">
    <location>
        <begin position="244"/>
        <end position="264"/>
    </location>
</feature>
<proteinExistence type="predicted"/>
<keyword evidence="2" id="KW-1003">Cell membrane</keyword>
<dbReference type="GO" id="GO:0005886">
    <property type="term" value="C:plasma membrane"/>
    <property type="evidence" value="ECO:0007669"/>
    <property type="project" value="UniProtKB-SubCell"/>
</dbReference>
<dbReference type="Pfam" id="PF00892">
    <property type="entry name" value="EamA"/>
    <property type="match status" value="2"/>
</dbReference>
<feature type="domain" description="EamA" evidence="7">
    <location>
        <begin position="8"/>
        <end position="143"/>
    </location>
</feature>
<feature type="transmembrane region" description="Helical" evidence="6">
    <location>
        <begin position="156"/>
        <end position="175"/>
    </location>
</feature>
<evidence type="ECO:0000256" key="3">
    <source>
        <dbReference type="ARBA" id="ARBA00022692"/>
    </source>
</evidence>
<evidence type="ECO:0000256" key="6">
    <source>
        <dbReference type="SAM" id="Phobius"/>
    </source>
</evidence>
<keyword evidence="4 6" id="KW-1133">Transmembrane helix</keyword>
<dbReference type="SUPFAM" id="SSF103481">
    <property type="entry name" value="Multidrug resistance efflux transporter EmrE"/>
    <property type="match status" value="2"/>
</dbReference>